<evidence type="ECO:0000313" key="1">
    <source>
        <dbReference type="Proteomes" id="UP000887580"/>
    </source>
</evidence>
<proteinExistence type="predicted"/>
<name>A0AC35FSW7_9BILA</name>
<accession>A0AC35FSW7</accession>
<evidence type="ECO:0000313" key="2">
    <source>
        <dbReference type="WBParaSite" id="PS1159_v2.g2061.t1"/>
    </source>
</evidence>
<protein>
    <submittedName>
        <fullName evidence="2">Uncharacterized protein</fullName>
    </submittedName>
</protein>
<sequence>MNFYTCLVTVTTLLSIILPSIAFSAVPMNRINAYRQMLPADFDVGTMPSLRPIPENNISPPRFGQFGFPIYGNNNNIYSNSLLSSAENADYGSNGTKRAKLFRLANQAARGFGK</sequence>
<reference evidence="2" key="1">
    <citation type="submission" date="2022-11" db="UniProtKB">
        <authorList>
            <consortium name="WormBaseParasite"/>
        </authorList>
    </citation>
    <scope>IDENTIFICATION</scope>
</reference>
<organism evidence="1 2">
    <name type="scientific">Panagrolaimus sp. PS1159</name>
    <dbReference type="NCBI Taxonomy" id="55785"/>
    <lineage>
        <taxon>Eukaryota</taxon>
        <taxon>Metazoa</taxon>
        <taxon>Ecdysozoa</taxon>
        <taxon>Nematoda</taxon>
        <taxon>Chromadorea</taxon>
        <taxon>Rhabditida</taxon>
        <taxon>Tylenchina</taxon>
        <taxon>Panagrolaimomorpha</taxon>
        <taxon>Panagrolaimoidea</taxon>
        <taxon>Panagrolaimidae</taxon>
        <taxon>Panagrolaimus</taxon>
    </lineage>
</organism>
<dbReference type="WBParaSite" id="PS1159_v2.g2061.t1">
    <property type="protein sequence ID" value="PS1159_v2.g2061.t1"/>
    <property type="gene ID" value="PS1159_v2.g2061"/>
</dbReference>
<dbReference type="Proteomes" id="UP000887580">
    <property type="component" value="Unplaced"/>
</dbReference>